<dbReference type="EMBL" id="MN740520">
    <property type="protein sequence ID" value="QHU30785.1"/>
    <property type="molecule type" value="Genomic_DNA"/>
</dbReference>
<protein>
    <recommendedName>
        <fullName evidence="2">Sulfotransferase domain-containing protein</fullName>
    </recommendedName>
</protein>
<evidence type="ECO:0000313" key="1">
    <source>
        <dbReference type="EMBL" id="QHU30785.1"/>
    </source>
</evidence>
<evidence type="ECO:0008006" key="2">
    <source>
        <dbReference type="Google" id="ProtNLM"/>
    </source>
</evidence>
<dbReference type="AlphaFoldDB" id="A0A6C0LLC6"/>
<name>A0A6C0LLC6_9ZZZZ</name>
<organism evidence="1">
    <name type="scientific">viral metagenome</name>
    <dbReference type="NCBI Taxonomy" id="1070528"/>
    <lineage>
        <taxon>unclassified sequences</taxon>
        <taxon>metagenomes</taxon>
        <taxon>organismal metagenomes</taxon>
    </lineage>
</organism>
<sequence length="176" mass="21000">MENKIIQASPSHTGSTLLLNLIHGFLAPAEQIHWKTENKIHNHLITKTHNTSVDNLIEQFKQYKLWFVMSERNDEKTCKLIDDKYRKHRRVLIINYNEINETPSLSLDNIVENIFHKFVKFFPKNLIPKKDSNAIKLDMKNRVIEMNKVTEEIKSKPFEYWDKFYGVHGSHRNRNR</sequence>
<proteinExistence type="predicted"/>
<reference evidence="1" key="1">
    <citation type="journal article" date="2020" name="Nature">
        <title>Giant virus diversity and host interactions through global metagenomics.</title>
        <authorList>
            <person name="Schulz F."/>
            <person name="Roux S."/>
            <person name="Paez-Espino D."/>
            <person name="Jungbluth S."/>
            <person name="Walsh D.A."/>
            <person name="Denef V.J."/>
            <person name="McMahon K.D."/>
            <person name="Konstantinidis K.T."/>
            <person name="Eloe-Fadrosh E.A."/>
            <person name="Kyrpides N.C."/>
            <person name="Woyke T."/>
        </authorList>
    </citation>
    <scope>NUCLEOTIDE SEQUENCE</scope>
    <source>
        <strain evidence="1">GVMAG-M-3300027892-73</strain>
    </source>
</reference>
<accession>A0A6C0LLC6</accession>